<protein>
    <recommendedName>
        <fullName evidence="4">Methyltransferase domain-containing protein</fullName>
    </recommendedName>
</protein>
<evidence type="ECO:0000256" key="3">
    <source>
        <dbReference type="ARBA" id="ARBA00022679"/>
    </source>
</evidence>
<dbReference type="InterPro" id="IPR051419">
    <property type="entry name" value="Lys/N-term_MeTrsfase_sf"/>
</dbReference>
<dbReference type="CDD" id="cd02440">
    <property type="entry name" value="AdoMet_MTases"/>
    <property type="match status" value="1"/>
</dbReference>
<evidence type="ECO:0000313" key="5">
    <source>
        <dbReference type="EMBL" id="CAD9332178.1"/>
    </source>
</evidence>
<dbReference type="InterPro" id="IPR029063">
    <property type="entry name" value="SAM-dependent_MTases_sf"/>
</dbReference>
<feature type="domain" description="Methyltransferase" evidence="4">
    <location>
        <begin position="45"/>
        <end position="109"/>
    </location>
</feature>
<dbReference type="PANTHER" id="PTHR12176">
    <property type="entry name" value="SAM-DEPENDENT METHYLTRANSFERASE SUPERFAMILY PROTEIN"/>
    <property type="match status" value="1"/>
</dbReference>
<organism evidence="5">
    <name type="scientific">Trieres chinensis</name>
    <name type="common">Marine centric diatom</name>
    <name type="synonym">Odontella sinensis</name>
    <dbReference type="NCBI Taxonomy" id="1514140"/>
    <lineage>
        <taxon>Eukaryota</taxon>
        <taxon>Sar</taxon>
        <taxon>Stramenopiles</taxon>
        <taxon>Ochrophyta</taxon>
        <taxon>Bacillariophyta</taxon>
        <taxon>Mediophyceae</taxon>
        <taxon>Biddulphiophycidae</taxon>
        <taxon>Eupodiscales</taxon>
        <taxon>Parodontellaceae</taxon>
        <taxon>Trieres</taxon>
    </lineage>
</organism>
<dbReference type="EMBL" id="HBGO01011590">
    <property type="protein sequence ID" value="CAD9332178.1"/>
    <property type="molecule type" value="Transcribed_RNA"/>
</dbReference>
<evidence type="ECO:0000256" key="2">
    <source>
        <dbReference type="ARBA" id="ARBA00022603"/>
    </source>
</evidence>
<dbReference type="GO" id="GO:0008168">
    <property type="term" value="F:methyltransferase activity"/>
    <property type="evidence" value="ECO:0007669"/>
    <property type="project" value="UniProtKB-KW"/>
</dbReference>
<evidence type="ECO:0000256" key="1">
    <source>
        <dbReference type="ARBA" id="ARBA00008361"/>
    </source>
</evidence>
<name>A0A7S1Z9A6_TRICV</name>
<sequence>MPQYGDRDYWDERYALTESNPFDWLCDYDQLEPLLNGLVRRDERILVVGCGDAPFSPDLYFRGGYANSVHFDYSRVVIARQMERYPDMDWRIGDALDMRFSDRSFDVVIDKR</sequence>
<dbReference type="InterPro" id="IPR041698">
    <property type="entry name" value="Methyltransf_25"/>
</dbReference>
<gene>
    <name evidence="5" type="ORF">OSIN01602_LOCUS6489</name>
</gene>
<dbReference type="Pfam" id="PF13649">
    <property type="entry name" value="Methyltransf_25"/>
    <property type="match status" value="1"/>
</dbReference>
<dbReference type="SUPFAM" id="SSF53335">
    <property type="entry name" value="S-adenosyl-L-methionine-dependent methyltransferases"/>
    <property type="match status" value="1"/>
</dbReference>
<accession>A0A7S1Z9A6</accession>
<dbReference type="Gene3D" id="3.40.50.150">
    <property type="entry name" value="Vaccinia Virus protein VP39"/>
    <property type="match status" value="1"/>
</dbReference>
<dbReference type="GO" id="GO:0032259">
    <property type="term" value="P:methylation"/>
    <property type="evidence" value="ECO:0007669"/>
    <property type="project" value="UniProtKB-KW"/>
</dbReference>
<dbReference type="AlphaFoldDB" id="A0A7S1Z9A6"/>
<evidence type="ECO:0000259" key="4">
    <source>
        <dbReference type="Pfam" id="PF13649"/>
    </source>
</evidence>
<keyword evidence="3" id="KW-0808">Transferase</keyword>
<comment type="similarity">
    <text evidence="1">Belongs to the methyltransferase superfamily.</text>
</comment>
<keyword evidence="2" id="KW-0489">Methyltransferase</keyword>
<proteinExistence type="inferred from homology"/>
<reference evidence="5" key="1">
    <citation type="submission" date="2021-01" db="EMBL/GenBank/DDBJ databases">
        <authorList>
            <person name="Corre E."/>
            <person name="Pelletier E."/>
            <person name="Niang G."/>
            <person name="Scheremetjew M."/>
            <person name="Finn R."/>
            <person name="Kale V."/>
            <person name="Holt S."/>
            <person name="Cochrane G."/>
            <person name="Meng A."/>
            <person name="Brown T."/>
            <person name="Cohen L."/>
        </authorList>
    </citation>
    <scope>NUCLEOTIDE SEQUENCE</scope>
    <source>
        <strain evidence="5">Grunow 1884</strain>
    </source>
</reference>